<dbReference type="GO" id="GO:0016746">
    <property type="term" value="F:acyltransferase activity"/>
    <property type="evidence" value="ECO:0007669"/>
    <property type="project" value="UniProtKB-KW"/>
</dbReference>
<gene>
    <name evidence="8" type="ORF">M8231_09130</name>
</gene>
<sequence length="353" mass="38852">MPGEQQRSSSPKGDSAEQNPRSSSPKGDSAEQNPRSSSPKGGSAKDVRQDVVWRLEAFAFRALFAFLRLLGVERASGLGGWLLRTLGPLTGTQKTVMRNLRIAFPDMGAAERERLALDQWDQTGRTFAELAVMDRLTPEGGRVEVVGMERLHAIRDSGRPAVLISGHLANFEVMAAVIMASGVPCQVTYRAANNPYVDALIRQSRERYGIRLFAPKGDGTRELMAGMKRGDSIALLVDQKYNQGPEVEFFGQPVNASPGAARLALKFGTIMQPLSVTRLPGVRFRVTAHEPIVVEETPDKTADVLAGVQAANRFVEDRVREHPVDWFWVHKRWPDKVYAALDRPSADRLNGPA</sequence>
<evidence type="ECO:0000256" key="4">
    <source>
        <dbReference type="ARBA" id="ARBA00022679"/>
    </source>
</evidence>
<dbReference type="EMBL" id="CP097649">
    <property type="protein sequence ID" value="URI13993.1"/>
    <property type="molecule type" value="Genomic_DNA"/>
</dbReference>
<keyword evidence="3" id="KW-0997">Cell inner membrane</keyword>
<evidence type="ECO:0000256" key="5">
    <source>
        <dbReference type="ARBA" id="ARBA00023136"/>
    </source>
</evidence>
<feature type="region of interest" description="Disordered" evidence="7">
    <location>
        <begin position="1"/>
        <end position="46"/>
    </location>
</feature>
<evidence type="ECO:0000256" key="1">
    <source>
        <dbReference type="ARBA" id="ARBA00004533"/>
    </source>
</evidence>
<dbReference type="RefSeq" id="WP_249750196.1">
    <property type="nucleotide sequence ID" value="NZ_CP097298.1"/>
</dbReference>
<reference evidence="8" key="1">
    <citation type="submission" date="2022-05" db="EMBL/GenBank/DDBJ databases">
        <title>Brevundimonas albigilva TT17 genome sequence.</title>
        <authorList>
            <person name="Lee K."/>
            <person name="Son H."/>
        </authorList>
    </citation>
    <scope>NUCLEOTIDE SEQUENCE</scope>
    <source>
        <strain evidence="8">TT17</strain>
    </source>
</reference>
<feature type="compositionally biased region" description="Polar residues" evidence="7">
    <location>
        <begin position="1"/>
        <end position="40"/>
    </location>
</feature>
<dbReference type="Proteomes" id="UP001055429">
    <property type="component" value="Chromosome"/>
</dbReference>
<dbReference type="PANTHER" id="PTHR30606:SF9">
    <property type="entry name" value="LIPID A BIOSYNTHESIS LAUROYLTRANSFERASE"/>
    <property type="match status" value="1"/>
</dbReference>
<accession>A0ABY4SID1</accession>
<evidence type="ECO:0000256" key="7">
    <source>
        <dbReference type="SAM" id="MobiDB-lite"/>
    </source>
</evidence>
<evidence type="ECO:0000256" key="2">
    <source>
        <dbReference type="ARBA" id="ARBA00022475"/>
    </source>
</evidence>
<dbReference type="InterPro" id="IPR004960">
    <property type="entry name" value="LipA_acyltrans"/>
</dbReference>
<keyword evidence="4" id="KW-0808">Transferase</keyword>
<protein>
    <submittedName>
        <fullName evidence="8">Lipid A biosynthesis acyltransferase</fullName>
    </submittedName>
</protein>
<evidence type="ECO:0000256" key="6">
    <source>
        <dbReference type="ARBA" id="ARBA00023315"/>
    </source>
</evidence>
<organism evidence="8 9">
    <name type="scientific">Brevundimonas albigilva</name>
    <dbReference type="NCBI Taxonomy" id="1312364"/>
    <lineage>
        <taxon>Bacteria</taxon>
        <taxon>Pseudomonadati</taxon>
        <taxon>Pseudomonadota</taxon>
        <taxon>Alphaproteobacteria</taxon>
        <taxon>Caulobacterales</taxon>
        <taxon>Caulobacteraceae</taxon>
        <taxon>Brevundimonas</taxon>
    </lineage>
</organism>
<evidence type="ECO:0000256" key="3">
    <source>
        <dbReference type="ARBA" id="ARBA00022519"/>
    </source>
</evidence>
<evidence type="ECO:0000313" key="9">
    <source>
        <dbReference type="Proteomes" id="UP001055429"/>
    </source>
</evidence>
<keyword evidence="9" id="KW-1185">Reference proteome</keyword>
<proteinExistence type="predicted"/>
<keyword evidence="2" id="KW-1003">Cell membrane</keyword>
<dbReference type="CDD" id="cd07984">
    <property type="entry name" value="LPLAT_LABLAT-like"/>
    <property type="match status" value="1"/>
</dbReference>
<dbReference type="PANTHER" id="PTHR30606">
    <property type="entry name" value="LIPID A BIOSYNTHESIS LAUROYL ACYLTRANSFERASE"/>
    <property type="match status" value="1"/>
</dbReference>
<keyword evidence="5" id="KW-0472">Membrane</keyword>
<dbReference type="Pfam" id="PF03279">
    <property type="entry name" value="Lip_A_acyltrans"/>
    <property type="match status" value="1"/>
</dbReference>
<evidence type="ECO:0000313" key="8">
    <source>
        <dbReference type="EMBL" id="URI13993.1"/>
    </source>
</evidence>
<name>A0ABY4SID1_9CAUL</name>
<keyword evidence="6 8" id="KW-0012">Acyltransferase</keyword>
<comment type="subcellular location">
    <subcellularLocation>
        <location evidence="1">Cell inner membrane</location>
    </subcellularLocation>
</comment>